<evidence type="ECO:0000256" key="1">
    <source>
        <dbReference type="SAM" id="Phobius"/>
    </source>
</evidence>
<evidence type="ECO:0000313" key="3">
    <source>
        <dbReference type="Proteomes" id="UP000076021"/>
    </source>
</evidence>
<evidence type="ECO:0000313" key="2">
    <source>
        <dbReference type="EMBL" id="AMW98889.1"/>
    </source>
</evidence>
<keyword evidence="3" id="KW-1185">Reference proteome</keyword>
<proteinExistence type="predicted"/>
<dbReference type="RefSeq" id="WP_066786782.1">
    <property type="nucleotide sequence ID" value="NZ_CP014806.1"/>
</dbReference>
<keyword evidence="1" id="KW-0472">Membrane</keyword>
<dbReference type="OrthoDB" id="2436848at2"/>
<dbReference type="STRING" id="241244.ATY39_05135"/>
<keyword evidence="1" id="KW-1133">Transmembrane helix</keyword>
<name>A0A143HBV0_9BACL</name>
<reference evidence="2 3" key="1">
    <citation type="journal article" date="2016" name="Genome Announc.">
        <title>Whole-Genome Sequence of Rummeliibacillus stabekisii Strain PP9 Isolated from Antarctic Soil.</title>
        <authorList>
            <person name="da Mota F.F."/>
            <person name="Vollu R.E."/>
            <person name="Jurelevicius D."/>
            <person name="Seldin L."/>
        </authorList>
    </citation>
    <scope>NUCLEOTIDE SEQUENCE [LARGE SCALE GENOMIC DNA]</scope>
    <source>
        <strain evidence="2 3">PP9</strain>
    </source>
</reference>
<protein>
    <recommendedName>
        <fullName evidence="4">DUF5673 domain-containing protein</fullName>
    </recommendedName>
</protein>
<evidence type="ECO:0008006" key="4">
    <source>
        <dbReference type="Google" id="ProtNLM"/>
    </source>
</evidence>
<feature type="transmembrane region" description="Helical" evidence="1">
    <location>
        <begin position="101"/>
        <end position="121"/>
    </location>
</feature>
<sequence length="211" mass="24467">MMLFMLFLYLILSYLILSYLILLAVLLYFTANFIRLVYKLKGPVIFPLTIQDQENIKIFPQRKNARQSLKAVKESAFLFVIALIFAYGALIYSYLISINTFILAVIPIINIKSLLNLFAIVDEGIVRGNKYIPWRKMKSFNFQPIDFNHPYYGYSKEINNGYELVIKKQFFSVSCIVTEEDTKHKLQNILKQNGIAGLDESISKKEIVLNQ</sequence>
<dbReference type="KEGG" id="rst:ATY39_05135"/>
<dbReference type="AlphaFoldDB" id="A0A143HBV0"/>
<feature type="transmembrane region" description="Helical" evidence="1">
    <location>
        <begin position="76"/>
        <end position="95"/>
    </location>
</feature>
<dbReference type="EMBL" id="CP014806">
    <property type="protein sequence ID" value="AMW98889.1"/>
    <property type="molecule type" value="Genomic_DNA"/>
</dbReference>
<feature type="transmembrane region" description="Helical" evidence="1">
    <location>
        <begin position="6"/>
        <end position="31"/>
    </location>
</feature>
<organism evidence="2 3">
    <name type="scientific">Rummeliibacillus stabekisii</name>
    <dbReference type="NCBI Taxonomy" id="241244"/>
    <lineage>
        <taxon>Bacteria</taxon>
        <taxon>Bacillati</taxon>
        <taxon>Bacillota</taxon>
        <taxon>Bacilli</taxon>
        <taxon>Bacillales</taxon>
        <taxon>Caryophanaceae</taxon>
        <taxon>Rummeliibacillus</taxon>
    </lineage>
</organism>
<accession>A0A143HBV0</accession>
<dbReference type="Proteomes" id="UP000076021">
    <property type="component" value="Chromosome"/>
</dbReference>
<gene>
    <name evidence="2" type="ORF">ATY39_05135</name>
</gene>
<keyword evidence="1" id="KW-0812">Transmembrane</keyword>
<reference evidence="3" key="2">
    <citation type="submission" date="2016-03" db="EMBL/GenBank/DDBJ databases">
        <authorList>
            <person name="Ploux O."/>
        </authorList>
    </citation>
    <scope>NUCLEOTIDE SEQUENCE [LARGE SCALE GENOMIC DNA]</scope>
    <source>
        <strain evidence="3">PP9</strain>
    </source>
</reference>